<comment type="subunit">
    <text evidence="2">Monomer.</text>
</comment>
<gene>
    <name evidence="4" type="ORF">ESZ48_02645</name>
</gene>
<dbReference type="CDD" id="cd01081">
    <property type="entry name" value="Aldose_epim"/>
    <property type="match status" value="1"/>
</dbReference>
<keyword evidence="5" id="KW-1185">Reference proteome</keyword>
<dbReference type="Pfam" id="PF01263">
    <property type="entry name" value="Aldose_epim"/>
    <property type="match status" value="1"/>
</dbReference>
<reference evidence="4 5" key="1">
    <citation type="submission" date="2019-01" db="EMBL/GenBank/DDBJ databases">
        <title>Genome sequence of the Antarctic species Gelidibacter gilvus ACAM 158(T).</title>
        <authorList>
            <person name="Bowman J.P."/>
        </authorList>
    </citation>
    <scope>NUCLEOTIDE SEQUENCE [LARGE SCALE GENOMIC DNA]</scope>
    <source>
        <strain evidence="4 5">IC158</strain>
    </source>
</reference>
<dbReference type="PANTHER" id="PTHR10091:SF45">
    <property type="entry name" value="ALDOSE 1-EPIMERASE"/>
    <property type="match status" value="1"/>
</dbReference>
<dbReference type="InterPro" id="IPR014718">
    <property type="entry name" value="GH-type_carb-bd"/>
</dbReference>
<dbReference type="Proteomes" id="UP000289792">
    <property type="component" value="Unassembled WGS sequence"/>
</dbReference>
<dbReference type="InterPro" id="IPR008183">
    <property type="entry name" value="Aldose_1/G6P_1-epimerase"/>
</dbReference>
<dbReference type="GO" id="GO:0030246">
    <property type="term" value="F:carbohydrate binding"/>
    <property type="evidence" value="ECO:0007669"/>
    <property type="project" value="InterPro"/>
</dbReference>
<keyword evidence="3" id="KW-0106">Calcium</keyword>
<evidence type="ECO:0000256" key="2">
    <source>
        <dbReference type="ARBA" id="ARBA00011245"/>
    </source>
</evidence>
<dbReference type="Gene3D" id="2.70.98.10">
    <property type="match status" value="1"/>
</dbReference>
<dbReference type="SUPFAM" id="SSF74650">
    <property type="entry name" value="Galactose mutarotase-like"/>
    <property type="match status" value="1"/>
</dbReference>
<dbReference type="GO" id="GO:0004034">
    <property type="term" value="F:aldose 1-epimerase activity"/>
    <property type="evidence" value="ECO:0007669"/>
    <property type="project" value="TreeGrafter"/>
</dbReference>
<name>A0A4V1LNF7_9FLAO</name>
<proteinExistence type="predicted"/>
<dbReference type="EMBL" id="SDDZ01000001">
    <property type="protein sequence ID" value="RXJ52610.1"/>
    <property type="molecule type" value="Genomic_DNA"/>
</dbReference>
<accession>A0A4V1LNF7</accession>
<protein>
    <submittedName>
        <fullName evidence="4">Aldose 1-epimerase</fullName>
    </submittedName>
</protein>
<dbReference type="PANTHER" id="PTHR10091">
    <property type="entry name" value="ALDOSE-1-EPIMERASE"/>
    <property type="match status" value="1"/>
</dbReference>
<dbReference type="GO" id="GO:0006006">
    <property type="term" value="P:glucose metabolic process"/>
    <property type="evidence" value="ECO:0007669"/>
    <property type="project" value="TreeGrafter"/>
</dbReference>
<evidence type="ECO:0000313" key="5">
    <source>
        <dbReference type="Proteomes" id="UP000289792"/>
    </source>
</evidence>
<comment type="cofactor">
    <cofactor evidence="1">
        <name>Ca(2+)</name>
        <dbReference type="ChEBI" id="CHEBI:29108"/>
    </cofactor>
</comment>
<comment type="caution">
    <text evidence="4">The sequence shown here is derived from an EMBL/GenBank/DDBJ whole genome shotgun (WGS) entry which is preliminary data.</text>
</comment>
<organism evidence="4 5">
    <name type="scientific">Gelidibacter gilvus</name>
    <dbReference type="NCBI Taxonomy" id="59602"/>
    <lineage>
        <taxon>Bacteria</taxon>
        <taxon>Pseudomonadati</taxon>
        <taxon>Bacteroidota</taxon>
        <taxon>Flavobacteriia</taxon>
        <taxon>Flavobacteriales</taxon>
        <taxon>Flavobacteriaceae</taxon>
        <taxon>Gelidibacter</taxon>
    </lineage>
</organism>
<sequence>MYTLTEKAENGLQFIEIGNSQNASKATLCLNQGGRLSGLEFDGIKVLADFHPSTYGKSYASSILFPFANRIKDGKYTFDGTDYILNCNEIDKNNALHGMVYDKMFDLVDQELTSDAGEITLQFTHNGTNKGFPFQFQIQLIYKLTRDEFSLATEIINLDTKPFPFVLGWHPYFVSKNLEESHLNFESKTQFLHDEQQIISGTIPFDMDMPYQLKDVKLDDGYILESNKVEFLTPEYRLEISSTSKENYLQLYTPDTPNVIAIEPMTGANNSFNNKIGLQILSPDKHYHVKWTIAFENRKTKIKTNQLIT</sequence>
<evidence type="ECO:0000313" key="4">
    <source>
        <dbReference type="EMBL" id="RXJ52610.1"/>
    </source>
</evidence>
<evidence type="ECO:0000256" key="1">
    <source>
        <dbReference type="ARBA" id="ARBA00001913"/>
    </source>
</evidence>
<dbReference type="RefSeq" id="WP_129015744.1">
    <property type="nucleotide sequence ID" value="NZ_SDDZ01000001.1"/>
</dbReference>
<dbReference type="AlphaFoldDB" id="A0A4V1LNF7"/>
<dbReference type="GO" id="GO:0033499">
    <property type="term" value="P:galactose catabolic process via UDP-galactose, Leloir pathway"/>
    <property type="evidence" value="ECO:0007669"/>
    <property type="project" value="TreeGrafter"/>
</dbReference>
<dbReference type="InterPro" id="IPR011013">
    <property type="entry name" value="Gal_mutarotase_sf_dom"/>
</dbReference>
<evidence type="ECO:0000256" key="3">
    <source>
        <dbReference type="ARBA" id="ARBA00022837"/>
    </source>
</evidence>
<dbReference type="OrthoDB" id="9808779at2"/>